<evidence type="ECO:0000313" key="2">
    <source>
        <dbReference type="Proteomes" id="UP000053105"/>
    </source>
</evidence>
<proteinExistence type="predicted"/>
<reference evidence="1 2" key="1">
    <citation type="submission" date="2015-07" db="EMBL/GenBank/DDBJ databases">
        <title>The genome of Melipona quadrifasciata.</title>
        <authorList>
            <person name="Pan H."/>
            <person name="Kapheim K."/>
        </authorList>
    </citation>
    <scope>NUCLEOTIDE SEQUENCE [LARGE SCALE GENOMIC DNA]</scope>
    <source>
        <strain evidence="1">0111107301</strain>
        <tissue evidence="1">Whole body</tissue>
    </source>
</reference>
<accession>A0A0N0BFN1</accession>
<name>A0A0N0BFN1_9HYME</name>
<gene>
    <name evidence="1" type="ORF">WN51_14368</name>
</gene>
<dbReference type="AlphaFoldDB" id="A0A0N0BFN1"/>
<dbReference type="Proteomes" id="UP000053105">
    <property type="component" value="Unassembled WGS sequence"/>
</dbReference>
<sequence length="82" mass="9759">MSLLNTNKKRRKLKNDLLHEAICCKKKRNKNKNRQEKTNKENENFPCCFASFPKQLLFSQIVVFFQACEKIIDSRHIGSLRF</sequence>
<organism evidence="1 2">
    <name type="scientific">Melipona quadrifasciata</name>
    <dbReference type="NCBI Taxonomy" id="166423"/>
    <lineage>
        <taxon>Eukaryota</taxon>
        <taxon>Metazoa</taxon>
        <taxon>Ecdysozoa</taxon>
        <taxon>Arthropoda</taxon>
        <taxon>Hexapoda</taxon>
        <taxon>Insecta</taxon>
        <taxon>Pterygota</taxon>
        <taxon>Neoptera</taxon>
        <taxon>Endopterygota</taxon>
        <taxon>Hymenoptera</taxon>
        <taxon>Apocrita</taxon>
        <taxon>Aculeata</taxon>
        <taxon>Apoidea</taxon>
        <taxon>Anthophila</taxon>
        <taxon>Apidae</taxon>
        <taxon>Melipona</taxon>
    </lineage>
</organism>
<keyword evidence="2" id="KW-1185">Reference proteome</keyword>
<dbReference type="EMBL" id="KQ435798">
    <property type="protein sequence ID" value="KOX73322.1"/>
    <property type="molecule type" value="Genomic_DNA"/>
</dbReference>
<evidence type="ECO:0000313" key="1">
    <source>
        <dbReference type="EMBL" id="KOX73322.1"/>
    </source>
</evidence>
<protein>
    <submittedName>
        <fullName evidence="1">Uncharacterized protein</fullName>
    </submittedName>
</protein>